<feature type="compositionally biased region" description="Pro residues" evidence="3">
    <location>
        <begin position="264"/>
        <end position="286"/>
    </location>
</feature>
<dbReference type="InterPro" id="IPR016181">
    <property type="entry name" value="Acyl_CoA_acyltransferase"/>
</dbReference>
<dbReference type="PROSITE" id="PS51186">
    <property type="entry name" value="GNAT"/>
    <property type="match status" value="1"/>
</dbReference>
<organism evidence="5 6">
    <name type="scientific">Pleodorina starrii</name>
    <dbReference type="NCBI Taxonomy" id="330485"/>
    <lineage>
        <taxon>Eukaryota</taxon>
        <taxon>Viridiplantae</taxon>
        <taxon>Chlorophyta</taxon>
        <taxon>core chlorophytes</taxon>
        <taxon>Chlorophyceae</taxon>
        <taxon>CS clade</taxon>
        <taxon>Chlamydomonadales</taxon>
        <taxon>Volvocaceae</taxon>
        <taxon>Pleodorina</taxon>
    </lineage>
</organism>
<dbReference type="SUPFAM" id="SSF55729">
    <property type="entry name" value="Acyl-CoA N-acyltransferases (Nat)"/>
    <property type="match status" value="1"/>
</dbReference>
<dbReference type="Pfam" id="PF00583">
    <property type="entry name" value="Acetyltransf_1"/>
    <property type="match status" value="1"/>
</dbReference>
<dbReference type="AlphaFoldDB" id="A0A9W6F9Z9"/>
<dbReference type="GO" id="GO:0016747">
    <property type="term" value="F:acyltransferase activity, transferring groups other than amino-acyl groups"/>
    <property type="evidence" value="ECO:0007669"/>
    <property type="project" value="InterPro"/>
</dbReference>
<evidence type="ECO:0000256" key="1">
    <source>
        <dbReference type="ARBA" id="ARBA00022679"/>
    </source>
</evidence>
<proteinExistence type="predicted"/>
<dbReference type="Proteomes" id="UP001165080">
    <property type="component" value="Unassembled WGS sequence"/>
</dbReference>
<evidence type="ECO:0000259" key="4">
    <source>
        <dbReference type="PROSITE" id="PS51186"/>
    </source>
</evidence>
<dbReference type="PANTHER" id="PTHR43420:SF44">
    <property type="entry name" value="ACETYLTRANSFERASE YPEA"/>
    <property type="match status" value="1"/>
</dbReference>
<sequence length="406" mass="41290">MAMTIMAASPQQFGALAPRATFSATRVPRSTAAGPVWLCCPRLCFSSPAPVTAGTAIPALELRAPCPASAPRALAPRSADWEERPAVRRGQAAAGAPTHIPPHGAAGDRCGRRSSHRSLCAAPPSNAPAAQTNLGRGLCSQRRNPTSPRAIRCCCSSPESRAAALAPGAASVPPGAASAAPGAPVAAVCPSWRAAELRVRVADPRDAAPLASLDAACSADGSSGWSEGIYQEDLKPGGPNLILLCELLMPPPPPPSAASSASSPLPPSSSPSQSTPPPPPPPPPPESDVLQTAAAAAATATEAGQEPRTLVVALAAGCEVAGEVSLTNLAVGSEARGAGLGRRMACELLARLGSERYLTFLEVRKDNAAAQALYDRLGFVAVGVRKRYNPDGSDSLVMVRQPAPLR</sequence>
<evidence type="ECO:0000256" key="3">
    <source>
        <dbReference type="SAM" id="MobiDB-lite"/>
    </source>
</evidence>
<dbReference type="PANTHER" id="PTHR43420">
    <property type="entry name" value="ACETYLTRANSFERASE"/>
    <property type="match status" value="1"/>
</dbReference>
<gene>
    <name evidence="5" type="primary">PLEST011449</name>
    <name evidence="5" type="ORF">PLESTB_001722600</name>
</gene>
<evidence type="ECO:0000256" key="2">
    <source>
        <dbReference type="ARBA" id="ARBA00023315"/>
    </source>
</evidence>
<evidence type="ECO:0000313" key="5">
    <source>
        <dbReference type="EMBL" id="GLC61141.1"/>
    </source>
</evidence>
<evidence type="ECO:0000313" key="6">
    <source>
        <dbReference type="Proteomes" id="UP001165080"/>
    </source>
</evidence>
<feature type="domain" description="N-acetyltransferase" evidence="4">
    <location>
        <begin position="311"/>
        <end position="403"/>
    </location>
</feature>
<keyword evidence="6" id="KW-1185">Reference proteome</keyword>
<dbReference type="InterPro" id="IPR050680">
    <property type="entry name" value="YpeA/RimI_acetyltransf"/>
</dbReference>
<comment type="caution">
    <text evidence="5">The sequence shown here is derived from an EMBL/GenBank/DDBJ whole genome shotgun (WGS) entry which is preliminary data.</text>
</comment>
<dbReference type="InterPro" id="IPR000182">
    <property type="entry name" value="GNAT_dom"/>
</dbReference>
<accession>A0A9W6F9Z9</accession>
<dbReference type="EMBL" id="BRXU01000042">
    <property type="protein sequence ID" value="GLC61141.1"/>
    <property type="molecule type" value="Genomic_DNA"/>
</dbReference>
<name>A0A9W6F9Z9_9CHLO</name>
<reference evidence="5 6" key="1">
    <citation type="journal article" date="2023" name="Commun. Biol.">
        <title>Reorganization of the ancestral sex-determining regions during the evolution of trioecy in Pleodorina starrii.</title>
        <authorList>
            <person name="Takahashi K."/>
            <person name="Suzuki S."/>
            <person name="Kawai-Toyooka H."/>
            <person name="Yamamoto K."/>
            <person name="Hamaji T."/>
            <person name="Ootsuki R."/>
            <person name="Yamaguchi H."/>
            <person name="Kawachi M."/>
            <person name="Higashiyama T."/>
            <person name="Nozaki H."/>
        </authorList>
    </citation>
    <scope>NUCLEOTIDE SEQUENCE [LARGE SCALE GENOMIC DNA]</scope>
    <source>
        <strain evidence="5 6">NIES-4479</strain>
    </source>
</reference>
<feature type="region of interest" description="Disordered" evidence="3">
    <location>
        <begin position="245"/>
        <end position="289"/>
    </location>
</feature>
<feature type="region of interest" description="Disordered" evidence="3">
    <location>
        <begin position="70"/>
        <end position="144"/>
    </location>
</feature>
<keyword evidence="2" id="KW-0012">Acyltransferase</keyword>
<protein>
    <recommendedName>
        <fullName evidence="4">N-acetyltransferase domain-containing protein</fullName>
    </recommendedName>
</protein>
<keyword evidence="1" id="KW-0808">Transferase</keyword>
<dbReference type="Gene3D" id="3.40.630.30">
    <property type="match status" value="1"/>
</dbReference>